<dbReference type="EMBL" id="CAACVG010000152">
    <property type="protein sequence ID" value="VEN33628.1"/>
    <property type="molecule type" value="Genomic_DNA"/>
</dbReference>
<dbReference type="AlphaFoldDB" id="A0A653BDI9"/>
<organism evidence="3 4">
    <name type="scientific">Callosobruchus maculatus</name>
    <name type="common">Southern cowpea weevil</name>
    <name type="synonym">Pulse bruchid</name>
    <dbReference type="NCBI Taxonomy" id="64391"/>
    <lineage>
        <taxon>Eukaryota</taxon>
        <taxon>Metazoa</taxon>
        <taxon>Ecdysozoa</taxon>
        <taxon>Arthropoda</taxon>
        <taxon>Hexapoda</taxon>
        <taxon>Insecta</taxon>
        <taxon>Pterygota</taxon>
        <taxon>Neoptera</taxon>
        <taxon>Endopterygota</taxon>
        <taxon>Coleoptera</taxon>
        <taxon>Polyphaga</taxon>
        <taxon>Cucujiformia</taxon>
        <taxon>Chrysomeloidea</taxon>
        <taxon>Chrysomelidae</taxon>
        <taxon>Bruchinae</taxon>
        <taxon>Bruchini</taxon>
        <taxon>Callosobruchus</taxon>
    </lineage>
</organism>
<gene>
    <name evidence="3" type="ORF">CALMAC_LOCUS114</name>
</gene>
<dbReference type="GO" id="GO:0005634">
    <property type="term" value="C:nucleus"/>
    <property type="evidence" value="ECO:0007669"/>
    <property type="project" value="TreeGrafter"/>
</dbReference>
<keyword evidence="4" id="KW-1185">Reference proteome</keyword>
<comment type="similarity">
    <text evidence="1">Belongs to the LTV1 family.</text>
</comment>
<dbReference type="Pfam" id="PF04180">
    <property type="entry name" value="LTV"/>
    <property type="match status" value="1"/>
</dbReference>
<dbReference type="GO" id="GO:0000056">
    <property type="term" value="P:ribosomal small subunit export from nucleus"/>
    <property type="evidence" value="ECO:0007669"/>
    <property type="project" value="TreeGrafter"/>
</dbReference>
<sequence>MPKLKKIDKKKAVTFQLVHRSQQDPLIADEDAPQRVLVPIEGKEAKKDREKRIDEQHKYGIYYDDDCNYLEFLKETRDNTLEWPEHVEEELSKRIEKAKATLPSTVFPSKGYAVSHISF</sequence>
<dbReference type="GO" id="GO:0005829">
    <property type="term" value="C:cytosol"/>
    <property type="evidence" value="ECO:0007669"/>
    <property type="project" value="TreeGrafter"/>
</dbReference>
<dbReference type="Proteomes" id="UP000410492">
    <property type="component" value="Unassembled WGS sequence"/>
</dbReference>
<evidence type="ECO:0000313" key="4">
    <source>
        <dbReference type="Proteomes" id="UP000410492"/>
    </source>
</evidence>
<reference evidence="3 4" key="1">
    <citation type="submission" date="2019-01" db="EMBL/GenBank/DDBJ databases">
        <authorList>
            <person name="Sayadi A."/>
        </authorList>
    </citation>
    <scope>NUCLEOTIDE SEQUENCE [LARGE SCALE GENOMIC DNA]</scope>
</reference>
<accession>A0A653BDI9</accession>
<dbReference type="InterPro" id="IPR007307">
    <property type="entry name" value="Ltv1"/>
</dbReference>
<evidence type="ECO:0000256" key="2">
    <source>
        <dbReference type="ARBA" id="ARBA00021561"/>
    </source>
</evidence>
<evidence type="ECO:0000256" key="1">
    <source>
        <dbReference type="ARBA" id="ARBA00009078"/>
    </source>
</evidence>
<dbReference type="GO" id="GO:0030688">
    <property type="term" value="C:preribosome, small subunit precursor"/>
    <property type="evidence" value="ECO:0007669"/>
    <property type="project" value="TreeGrafter"/>
</dbReference>
<proteinExistence type="inferred from homology"/>
<dbReference type="OrthoDB" id="5852896at2759"/>
<dbReference type="PANTHER" id="PTHR21531:SF0">
    <property type="entry name" value="PROTEIN LTV1 HOMOLOG"/>
    <property type="match status" value="1"/>
</dbReference>
<protein>
    <recommendedName>
        <fullName evidence="2">Protein LTV1 homolog</fullName>
    </recommendedName>
</protein>
<name>A0A653BDI9_CALMS</name>
<dbReference type="PANTHER" id="PTHR21531">
    <property type="entry name" value="LOW-TEMPERATURE VIABILITY PROTEIN LTV1-RELATED"/>
    <property type="match status" value="1"/>
</dbReference>
<dbReference type="GO" id="GO:0042274">
    <property type="term" value="P:ribosomal small subunit biogenesis"/>
    <property type="evidence" value="ECO:0007669"/>
    <property type="project" value="InterPro"/>
</dbReference>
<evidence type="ECO:0000313" key="3">
    <source>
        <dbReference type="EMBL" id="VEN33628.1"/>
    </source>
</evidence>